<evidence type="ECO:0000313" key="1">
    <source>
        <dbReference type="EMBL" id="OBZ95825.1"/>
    </source>
</evidence>
<keyword evidence="2" id="KW-1185">Reference proteome</keyword>
<dbReference type="AlphaFoldDB" id="A0A1C7P3H5"/>
<name>A0A1C7P3H5_9HYPH</name>
<dbReference type="EMBL" id="LGLV01000006">
    <property type="protein sequence ID" value="OBZ95825.1"/>
    <property type="molecule type" value="Genomic_DNA"/>
</dbReference>
<organism evidence="1 2">
    <name type="scientific">Pararhizobium polonicum</name>
    <dbReference type="NCBI Taxonomy" id="1612624"/>
    <lineage>
        <taxon>Bacteria</taxon>
        <taxon>Pseudomonadati</taxon>
        <taxon>Pseudomonadota</taxon>
        <taxon>Alphaproteobacteria</taxon>
        <taxon>Hyphomicrobiales</taxon>
        <taxon>Rhizobiaceae</taxon>
        <taxon>Rhizobium/Agrobacterium group</taxon>
        <taxon>Pararhizobium</taxon>
    </lineage>
</organism>
<reference evidence="1 2" key="1">
    <citation type="journal article" date="2016" name="Syst. Appl. Microbiol.">
        <title>Pararhizobium polonicum sp. nov. isolated from tumors on stone fruit rootstocks.</title>
        <authorList>
            <person name="Pulawska J."/>
            <person name="Kuzmanovic N."/>
            <person name="Willems A."/>
            <person name="Pothier J.F."/>
        </authorList>
    </citation>
    <scope>NUCLEOTIDE SEQUENCE [LARGE SCALE GENOMIC DNA]</scope>
    <source>
        <strain evidence="1 2">F5.1</strain>
    </source>
</reference>
<protein>
    <submittedName>
        <fullName evidence="1">Uncharacterized protein</fullName>
    </submittedName>
</protein>
<evidence type="ECO:0000313" key="2">
    <source>
        <dbReference type="Proteomes" id="UP000093111"/>
    </source>
</evidence>
<proteinExistence type="predicted"/>
<comment type="caution">
    <text evidence="1">The sequence shown here is derived from an EMBL/GenBank/DDBJ whole genome shotgun (WGS) entry which is preliminary data.</text>
</comment>
<dbReference type="Proteomes" id="UP000093111">
    <property type="component" value="Unassembled WGS sequence"/>
</dbReference>
<sequence>MDFPIAFWGQNKMVQLPLSPDVSAPWSVMRRSALGDRRPGSGTEEDFPRTVPGFDVFECCIRQGNVFGDPYAQHAARSEVRNLMKLIAGMNHPIRISSRRS</sequence>
<gene>
    <name evidence="1" type="ORF">ADU59_10810</name>
</gene>
<accession>A0A1C7P3H5</accession>